<name>A0A6C0EKZ1_9ZZZZ</name>
<protein>
    <submittedName>
        <fullName evidence="1">Uncharacterized protein</fullName>
    </submittedName>
</protein>
<evidence type="ECO:0000313" key="1">
    <source>
        <dbReference type="EMBL" id="QHT28959.1"/>
    </source>
</evidence>
<dbReference type="EMBL" id="MN738866">
    <property type="protein sequence ID" value="QHT28959.1"/>
    <property type="molecule type" value="Genomic_DNA"/>
</dbReference>
<dbReference type="AlphaFoldDB" id="A0A6C0EKZ1"/>
<organism evidence="1">
    <name type="scientific">viral metagenome</name>
    <dbReference type="NCBI Taxonomy" id="1070528"/>
    <lineage>
        <taxon>unclassified sequences</taxon>
        <taxon>metagenomes</taxon>
        <taxon>organismal metagenomes</taxon>
    </lineage>
</organism>
<reference evidence="1" key="1">
    <citation type="journal article" date="2020" name="Nature">
        <title>Giant virus diversity and host interactions through global metagenomics.</title>
        <authorList>
            <person name="Schulz F."/>
            <person name="Roux S."/>
            <person name="Paez-Espino D."/>
            <person name="Jungbluth S."/>
            <person name="Walsh D.A."/>
            <person name="Denef V.J."/>
            <person name="McMahon K.D."/>
            <person name="Konstantinidis K.T."/>
            <person name="Eloe-Fadrosh E.A."/>
            <person name="Kyrpides N.C."/>
            <person name="Woyke T."/>
        </authorList>
    </citation>
    <scope>NUCLEOTIDE SEQUENCE</scope>
    <source>
        <strain evidence="1">GVMAG-M-3300001351-8</strain>
    </source>
</reference>
<sequence length="225" mass="26766">MDLMPSLKQTEFSNKSIKLVLDKTRNGELYFREITMGYLKQLDLRLDNFVNSMSQKYAITFNNLKRYVELETDDIITDVEYLVIFNFKSSEELRSELPKKVKELKRILEKDLKQGKQKRGGVEQLQDKIIELKLPIINNLDNILTFEVMETYVEHNPEHNPKHNPKNRNSDILKHYKNIIWNKLQSNTKYIETTIGKKCHSYKNWDITPNELWNCDKKLELADLK</sequence>
<proteinExistence type="predicted"/>
<accession>A0A6C0EKZ1</accession>